<dbReference type="Pfam" id="PF00072">
    <property type="entry name" value="Response_reg"/>
    <property type="match status" value="1"/>
</dbReference>
<dbReference type="SMART" id="SM00862">
    <property type="entry name" value="Trans_reg_C"/>
    <property type="match status" value="1"/>
</dbReference>
<dbReference type="SMART" id="SM00448">
    <property type="entry name" value="REC"/>
    <property type="match status" value="1"/>
</dbReference>
<evidence type="ECO:0000259" key="10">
    <source>
        <dbReference type="PROSITE" id="PS51755"/>
    </source>
</evidence>
<dbReference type="Gene3D" id="3.40.50.2300">
    <property type="match status" value="1"/>
</dbReference>
<evidence type="ECO:0000256" key="3">
    <source>
        <dbReference type="ARBA" id="ARBA00023015"/>
    </source>
</evidence>
<gene>
    <name evidence="11" type="ORF">GKZ27_01845</name>
</gene>
<keyword evidence="2" id="KW-0902">Two-component regulatory system</keyword>
<dbReference type="SUPFAM" id="SSF46894">
    <property type="entry name" value="C-terminal effector domain of the bipartite response regulators"/>
    <property type="match status" value="1"/>
</dbReference>
<dbReference type="GO" id="GO:0005829">
    <property type="term" value="C:cytosol"/>
    <property type="evidence" value="ECO:0007669"/>
    <property type="project" value="TreeGrafter"/>
</dbReference>
<dbReference type="EMBL" id="WSRR01000002">
    <property type="protein sequence ID" value="MVX60215.1"/>
    <property type="molecule type" value="Genomic_DNA"/>
</dbReference>
<keyword evidence="5" id="KW-0804">Transcription</keyword>
<accession>A0A6N8JK11</accession>
<comment type="caution">
    <text evidence="11">The sequence shown here is derived from an EMBL/GenBank/DDBJ whole genome shotgun (WGS) entry which is preliminary data.</text>
</comment>
<dbReference type="PANTHER" id="PTHR48111:SF1">
    <property type="entry name" value="TWO-COMPONENT RESPONSE REGULATOR ORR33"/>
    <property type="match status" value="1"/>
</dbReference>
<dbReference type="InterPro" id="IPR016032">
    <property type="entry name" value="Sig_transdc_resp-reg_C-effctor"/>
</dbReference>
<dbReference type="Gene3D" id="6.10.250.690">
    <property type="match status" value="1"/>
</dbReference>
<dbReference type="GO" id="GO:0006355">
    <property type="term" value="P:regulation of DNA-templated transcription"/>
    <property type="evidence" value="ECO:0007669"/>
    <property type="project" value="InterPro"/>
</dbReference>
<feature type="domain" description="Response regulatory" evidence="9">
    <location>
        <begin position="6"/>
        <end position="122"/>
    </location>
</feature>
<feature type="domain" description="OmpR/PhoB-type" evidence="10">
    <location>
        <begin position="155"/>
        <end position="255"/>
    </location>
</feature>
<dbReference type="InterPro" id="IPR039420">
    <property type="entry name" value="WalR-like"/>
</dbReference>
<evidence type="ECO:0000256" key="8">
    <source>
        <dbReference type="SAM" id="MobiDB-lite"/>
    </source>
</evidence>
<evidence type="ECO:0000256" key="4">
    <source>
        <dbReference type="ARBA" id="ARBA00023125"/>
    </source>
</evidence>
<evidence type="ECO:0000313" key="11">
    <source>
        <dbReference type="EMBL" id="MVX60215.1"/>
    </source>
</evidence>
<dbReference type="CDD" id="cd00383">
    <property type="entry name" value="trans_reg_C"/>
    <property type="match status" value="1"/>
</dbReference>
<dbReference type="OrthoDB" id="9775518at2"/>
<feature type="DNA-binding region" description="OmpR/PhoB-type" evidence="7">
    <location>
        <begin position="155"/>
        <end position="255"/>
    </location>
</feature>
<dbReference type="GO" id="GO:0000156">
    <property type="term" value="F:phosphorelay response regulator activity"/>
    <property type="evidence" value="ECO:0007669"/>
    <property type="project" value="TreeGrafter"/>
</dbReference>
<proteinExistence type="predicted"/>
<dbReference type="PROSITE" id="PS51755">
    <property type="entry name" value="OMPR_PHOB"/>
    <property type="match status" value="1"/>
</dbReference>
<dbReference type="AlphaFoldDB" id="A0A6N8JK11"/>
<keyword evidence="1 6" id="KW-0597">Phosphoprotein</keyword>
<feature type="modified residue" description="4-aspartylphosphate" evidence="6">
    <location>
        <position position="55"/>
    </location>
</feature>
<sequence length="262" mass="28241">MEEKPLIYYVEDDANIRDLTAYALRQAGLAVEAFPDGLDLLECCRRQRPAAVLLDIMLPEVDGLELLRQLRTDDATATLPVMMLTAKGAEFDKVCGLDAGADDYLAKPFGMMELVSRVNALLRRAARPAEGAGAAGGAAASQPSAAGPAAQPPAPGALVAGPITLDPDAHIVEVQGVPVQLTLKEFDLLRVFMENTGRVLTRDYLLEKVWDVLYAGETRTVDMHVKTLRHKLAAAYPGAEAAIATVRGVGYRFSGFREAHRE</sequence>
<dbReference type="GO" id="GO:0032993">
    <property type="term" value="C:protein-DNA complex"/>
    <property type="evidence" value="ECO:0007669"/>
    <property type="project" value="TreeGrafter"/>
</dbReference>
<dbReference type="PANTHER" id="PTHR48111">
    <property type="entry name" value="REGULATOR OF RPOS"/>
    <property type="match status" value="1"/>
</dbReference>
<dbReference type="InterPro" id="IPR036388">
    <property type="entry name" value="WH-like_DNA-bd_sf"/>
</dbReference>
<keyword evidence="4 7" id="KW-0238">DNA-binding</keyword>
<keyword evidence="3" id="KW-0805">Transcription regulation</keyword>
<evidence type="ECO:0000313" key="12">
    <source>
        <dbReference type="Proteomes" id="UP000463388"/>
    </source>
</evidence>
<dbReference type="FunFam" id="1.10.10.10:FF:000018">
    <property type="entry name" value="DNA-binding response regulator ResD"/>
    <property type="match status" value="1"/>
</dbReference>
<evidence type="ECO:0000256" key="2">
    <source>
        <dbReference type="ARBA" id="ARBA00023012"/>
    </source>
</evidence>
<evidence type="ECO:0000256" key="6">
    <source>
        <dbReference type="PROSITE-ProRule" id="PRU00169"/>
    </source>
</evidence>
<organism evidence="11 12">
    <name type="scientific">Adlercreutzia mucosicola</name>
    <dbReference type="NCBI Taxonomy" id="580026"/>
    <lineage>
        <taxon>Bacteria</taxon>
        <taxon>Bacillati</taxon>
        <taxon>Actinomycetota</taxon>
        <taxon>Coriobacteriia</taxon>
        <taxon>Eggerthellales</taxon>
        <taxon>Eggerthellaceae</taxon>
        <taxon>Adlercreutzia</taxon>
    </lineage>
</organism>
<feature type="region of interest" description="Disordered" evidence="8">
    <location>
        <begin position="133"/>
        <end position="153"/>
    </location>
</feature>
<evidence type="ECO:0000259" key="9">
    <source>
        <dbReference type="PROSITE" id="PS50110"/>
    </source>
</evidence>
<protein>
    <submittedName>
        <fullName evidence="11">Response regulator</fullName>
    </submittedName>
</protein>
<dbReference type="InterPro" id="IPR001867">
    <property type="entry name" value="OmpR/PhoB-type_DNA-bd"/>
</dbReference>
<evidence type="ECO:0000256" key="1">
    <source>
        <dbReference type="ARBA" id="ARBA00022553"/>
    </source>
</evidence>
<dbReference type="Pfam" id="PF00486">
    <property type="entry name" value="Trans_reg_C"/>
    <property type="match status" value="1"/>
</dbReference>
<dbReference type="SUPFAM" id="SSF52172">
    <property type="entry name" value="CheY-like"/>
    <property type="match status" value="1"/>
</dbReference>
<dbReference type="InterPro" id="IPR011006">
    <property type="entry name" value="CheY-like_superfamily"/>
</dbReference>
<evidence type="ECO:0000256" key="7">
    <source>
        <dbReference type="PROSITE-ProRule" id="PRU01091"/>
    </source>
</evidence>
<dbReference type="GO" id="GO:0000976">
    <property type="term" value="F:transcription cis-regulatory region binding"/>
    <property type="evidence" value="ECO:0007669"/>
    <property type="project" value="TreeGrafter"/>
</dbReference>
<dbReference type="PROSITE" id="PS50110">
    <property type="entry name" value="RESPONSE_REGULATORY"/>
    <property type="match status" value="1"/>
</dbReference>
<dbReference type="InterPro" id="IPR001789">
    <property type="entry name" value="Sig_transdc_resp-reg_receiver"/>
</dbReference>
<dbReference type="Gene3D" id="1.10.10.10">
    <property type="entry name" value="Winged helix-like DNA-binding domain superfamily/Winged helix DNA-binding domain"/>
    <property type="match status" value="1"/>
</dbReference>
<feature type="compositionally biased region" description="Low complexity" evidence="8">
    <location>
        <begin position="133"/>
        <end position="149"/>
    </location>
</feature>
<name>A0A6N8JK11_9ACTN</name>
<dbReference type="RefSeq" id="WP_160344627.1">
    <property type="nucleotide sequence ID" value="NZ_WSRR01000002.1"/>
</dbReference>
<dbReference type="Proteomes" id="UP000463388">
    <property type="component" value="Unassembled WGS sequence"/>
</dbReference>
<keyword evidence="12" id="KW-1185">Reference proteome</keyword>
<reference evidence="11 12" key="1">
    <citation type="submission" date="2019-12" db="EMBL/GenBank/DDBJ databases">
        <title>Microbes associate with the intestines of laboratory mice.</title>
        <authorList>
            <person name="Navarre W."/>
            <person name="Wong E."/>
        </authorList>
    </citation>
    <scope>NUCLEOTIDE SEQUENCE [LARGE SCALE GENOMIC DNA]</scope>
    <source>
        <strain evidence="11 12">NM66_B29</strain>
    </source>
</reference>
<evidence type="ECO:0000256" key="5">
    <source>
        <dbReference type="ARBA" id="ARBA00023163"/>
    </source>
</evidence>